<feature type="coiled-coil region" evidence="1">
    <location>
        <begin position="120"/>
        <end position="147"/>
    </location>
</feature>
<evidence type="ECO:0000313" key="3">
    <source>
        <dbReference type="Proteomes" id="UP001211907"/>
    </source>
</evidence>
<protein>
    <submittedName>
        <fullName evidence="2">Uncharacterized protein</fullName>
    </submittedName>
</protein>
<sequence length="569" mass="63298">MEQAQTNIHKNKGNCEMKEFFTRIADRKAKQRNPMPTTGRRPSESARIPATIVGDIRVRFAAIGANSKNSAYGERDRRGRSNSDNSDMCTISSRCSSNFFSLREQIPSPFDNVASIKTWIDRTARRIEDLEIEYESLLATNASLESTIREQSLALEQLHRTFNNLIKRKFADADFFNIDSQLSGNASNLATINPIPAVWNDSNPTKSHEQDSGTFFESFANGENLETPPDPKLQDDTRYLRICDTISQLIEEGTQALNTTPTESFFNSLNVQSKPDFLKTFESPAESIFSESESESEINSSSVRNSCQPKRISRLSFISSKRNSRLSIMSFPAQIISSINQERPASSQSTLGYCSSPLPAVAEPSLPSPDAIEDLHKKAQLLIAARRSFSNKPQSSEKEIEALDKYITNPEMIEIPVPLYSEFVELVDGVHNDFVESRLAVEINHDSAVKSSSSGFCCRACLCKNKQEKSSNMDSKSTSNRQTVKRVIAGALATCATVVLSGGAAILQNKSIYGDLVTSRIYRGSFLILAMEVLLARALWLCRFTHPNLVLSIGPPKTFLDHGIMWLEI</sequence>
<name>A0AAD5XAA0_9FUNG</name>
<reference evidence="2" key="1">
    <citation type="submission" date="2020-05" db="EMBL/GenBank/DDBJ databases">
        <title>Phylogenomic resolution of chytrid fungi.</title>
        <authorList>
            <person name="Stajich J.E."/>
            <person name="Amses K."/>
            <person name="Simmons R."/>
            <person name="Seto K."/>
            <person name="Myers J."/>
            <person name="Bonds A."/>
            <person name="Quandt C.A."/>
            <person name="Barry K."/>
            <person name="Liu P."/>
            <person name="Grigoriev I."/>
            <person name="Longcore J.E."/>
            <person name="James T.Y."/>
        </authorList>
    </citation>
    <scope>NUCLEOTIDE SEQUENCE</scope>
    <source>
        <strain evidence="2">JEL0513</strain>
    </source>
</reference>
<gene>
    <name evidence="2" type="ORF">HK100_003759</name>
</gene>
<evidence type="ECO:0000256" key="1">
    <source>
        <dbReference type="SAM" id="Coils"/>
    </source>
</evidence>
<accession>A0AAD5XAA0</accession>
<dbReference type="EMBL" id="JADGJH010001964">
    <property type="protein sequence ID" value="KAJ3106246.1"/>
    <property type="molecule type" value="Genomic_DNA"/>
</dbReference>
<evidence type="ECO:0000313" key="2">
    <source>
        <dbReference type="EMBL" id="KAJ3106246.1"/>
    </source>
</evidence>
<keyword evidence="3" id="KW-1185">Reference proteome</keyword>
<comment type="caution">
    <text evidence="2">The sequence shown here is derived from an EMBL/GenBank/DDBJ whole genome shotgun (WGS) entry which is preliminary data.</text>
</comment>
<proteinExistence type="predicted"/>
<dbReference type="Proteomes" id="UP001211907">
    <property type="component" value="Unassembled WGS sequence"/>
</dbReference>
<dbReference type="AlphaFoldDB" id="A0AAD5XAA0"/>
<keyword evidence="1" id="KW-0175">Coiled coil</keyword>
<organism evidence="2 3">
    <name type="scientific">Physocladia obscura</name>
    <dbReference type="NCBI Taxonomy" id="109957"/>
    <lineage>
        <taxon>Eukaryota</taxon>
        <taxon>Fungi</taxon>
        <taxon>Fungi incertae sedis</taxon>
        <taxon>Chytridiomycota</taxon>
        <taxon>Chytridiomycota incertae sedis</taxon>
        <taxon>Chytridiomycetes</taxon>
        <taxon>Chytridiales</taxon>
        <taxon>Chytriomycetaceae</taxon>
        <taxon>Physocladia</taxon>
    </lineage>
</organism>